<dbReference type="InterPro" id="IPR008949">
    <property type="entry name" value="Isoprenoid_synthase_dom_sf"/>
</dbReference>
<dbReference type="InterPro" id="IPR050148">
    <property type="entry name" value="Terpene_synthase-like"/>
</dbReference>
<organism evidence="3 4">
    <name type="scientific">Solanum commersonii</name>
    <name type="common">Commerson's wild potato</name>
    <name type="synonym">Commerson's nightshade</name>
    <dbReference type="NCBI Taxonomy" id="4109"/>
    <lineage>
        <taxon>Eukaryota</taxon>
        <taxon>Viridiplantae</taxon>
        <taxon>Streptophyta</taxon>
        <taxon>Embryophyta</taxon>
        <taxon>Tracheophyta</taxon>
        <taxon>Spermatophyta</taxon>
        <taxon>Magnoliopsida</taxon>
        <taxon>eudicotyledons</taxon>
        <taxon>Gunneridae</taxon>
        <taxon>Pentapetalae</taxon>
        <taxon>asterids</taxon>
        <taxon>lamiids</taxon>
        <taxon>Solanales</taxon>
        <taxon>Solanaceae</taxon>
        <taxon>Solanoideae</taxon>
        <taxon>Solaneae</taxon>
        <taxon>Solanum</taxon>
    </lineage>
</organism>
<dbReference type="PANTHER" id="PTHR31225">
    <property type="entry name" value="OS04G0344100 PROTEIN-RELATED"/>
    <property type="match status" value="1"/>
</dbReference>
<dbReference type="EMBL" id="JACXVP010000006">
    <property type="protein sequence ID" value="KAG5601075.1"/>
    <property type="molecule type" value="Genomic_DNA"/>
</dbReference>
<dbReference type="Pfam" id="PF03936">
    <property type="entry name" value="Terpene_synth_C"/>
    <property type="match status" value="1"/>
</dbReference>
<evidence type="ECO:0000313" key="4">
    <source>
        <dbReference type="Proteomes" id="UP000824120"/>
    </source>
</evidence>
<dbReference type="OrthoDB" id="1877784at2759"/>
<accession>A0A9J5YJY9</accession>
<keyword evidence="1" id="KW-0479">Metal-binding</keyword>
<protein>
    <recommendedName>
        <fullName evidence="2">Terpene synthase metal-binding domain-containing protein</fullName>
    </recommendedName>
</protein>
<dbReference type="SUPFAM" id="SSF48576">
    <property type="entry name" value="Terpenoid synthases"/>
    <property type="match status" value="1"/>
</dbReference>
<feature type="domain" description="Terpene synthase metal-binding" evidence="2">
    <location>
        <begin position="15"/>
        <end position="54"/>
    </location>
</feature>
<name>A0A9J5YJY9_SOLCO</name>
<evidence type="ECO:0000313" key="3">
    <source>
        <dbReference type="EMBL" id="KAG5601075.1"/>
    </source>
</evidence>
<evidence type="ECO:0000259" key="2">
    <source>
        <dbReference type="Pfam" id="PF03936"/>
    </source>
</evidence>
<sequence length="103" mass="12042">MTNPSRNLSSTDSLVEQERGHVTSIIECYLKEYGASKQDAYIKFQKEVSNAWKDINKEFFCPTEIPMFVLERVLNLTCVIDTLYKEEDEYTNAKGKLKNMTRY</sequence>
<dbReference type="AlphaFoldDB" id="A0A9J5YJY9"/>
<dbReference type="PANTHER" id="PTHR31225:SF225">
    <property type="entry name" value="SESQUITERPENE SYNTHASE 12"/>
    <property type="match status" value="1"/>
</dbReference>
<dbReference type="InterPro" id="IPR005630">
    <property type="entry name" value="Terpene_synthase_metal-bd"/>
</dbReference>
<dbReference type="GO" id="GO:0010333">
    <property type="term" value="F:terpene synthase activity"/>
    <property type="evidence" value="ECO:0007669"/>
    <property type="project" value="InterPro"/>
</dbReference>
<dbReference type="GO" id="GO:0000287">
    <property type="term" value="F:magnesium ion binding"/>
    <property type="evidence" value="ECO:0007669"/>
    <property type="project" value="InterPro"/>
</dbReference>
<dbReference type="GO" id="GO:0016114">
    <property type="term" value="P:terpenoid biosynthetic process"/>
    <property type="evidence" value="ECO:0007669"/>
    <property type="project" value="InterPro"/>
</dbReference>
<comment type="caution">
    <text evidence="3">The sequence shown here is derived from an EMBL/GenBank/DDBJ whole genome shotgun (WGS) entry which is preliminary data.</text>
</comment>
<proteinExistence type="predicted"/>
<evidence type="ECO:0000256" key="1">
    <source>
        <dbReference type="ARBA" id="ARBA00022723"/>
    </source>
</evidence>
<keyword evidence="4" id="KW-1185">Reference proteome</keyword>
<dbReference type="Proteomes" id="UP000824120">
    <property type="component" value="Chromosome 6"/>
</dbReference>
<dbReference type="Gene3D" id="1.10.600.10">
    <property type="entry name" value="Farnesyl Diphosphate Synthase"/>
    <property type="match status" value="1"/>
</dbReference>
<gene>
    <name evidence="3" type="ORF">H5410_032445</name>
</gene>
<reference evidence="3 4" key="1">
    <citation type="submission" date="2020-09" db="EMBL/GenBank/DDBJ databases">
        <title>De no assembly of potato wild relative species, Solanum commersonii.</title>
        <authorList>
            <person name="Cho K."/>
        </authorList>
    </citation>
    <scope>NUCLEOTIDE SEQUENCE [LARGE SCALE GENOMIC DNA]</scope>
    <source>
        <strain evidence="3">LZ3.2</strain>
        <tissue evidence="3">Leaf</tissue>
    </source>
</reference>